<organism evidence="1">
    <name type="scientific">Arundo donax</name>
    <name type="common">Giant reed</name>
    <name type="synonym">Donax arundinaceus</name>
    <dbReference type="NCBI Taxonomy" id="35708"/>
    <lineage>
        <taxon>Eukaryota</taxon>
        <taxon>Viridiplantae</taxon>
        <taxon>Streptophyta</taxon>
        <taxon>Embryophyta</taxon>
        <taxon>Tracheophyta</taxon>
        <taxon>Spermatophyta</taxon>
        <taxon>Magnoliopsida</taxon>
        <taxon>Liliopsida</taxon>
        <taxon>Poales</taxon>
        <taxon>Poaceae</taxon>
        <taxon>PACMAD clade</taxon>
        <taxon>Arundinoideae</taxon>
        <taxon>Arundineae</taxon>
        <taxon>Arundo</taxon>
    </lineage>
</organism>
<protein>
    <submittedName>
        <fullName evidence="1">Uncharacterized protein</fullName>
    </submittedName>
</protein>
<dbReference type="EMBL" id="GBRH01170692">
    <property type="protein sequence ID" value="JAE27204.1"/>
    <property type="molecule type" value="Transcribed_RNA"/>
</dbReference>
<dbReference type="AlphaFoldDB" id="A0A0A9GUJ5"/>
<accession>A0A0A9GUJ5</accession>
<name>A0A0A9GUJ5_ARUDO</name>
<reference evidence="1" key="2">
    <citation type="journal article" date="2015" name="Data Brief">
        <title>Shoot transcriptome of the giant reed, Arundo donax.</title>
        <authorList>
            <person name="Barrero R.A."/>
            <person name="Guerrero F.D."/>
            <person name="Moolhuijzen P."/>
            <person name="Goolsby J.A."/>
            <person name="Tidwell J."/>
            <person name="Bellgard S.E."/>
            <person name="Bellgard M.I."/>
        </authorList>
    </citation>
    <scope>NUCLEOTIDE SEQUENCE</scope>
    <source>
        <tissue evidence="1">Shoot tissue taken approximately 20 cm above the soil surface</tissue>
    </source>
</reference>
<reference evidence="1" key="1">
    <citation type="submission" date="2014-09" db="EMBL/GenBank/DDBJ databases">
        <authorList>
            <person name="Magalhaes I.L.F."/>
            <person name="Oliveira U."/>
            <person name="Santos F.R."/>
            <person name="Vidigal T.H.D.A."/>
            <person name="Brescovit A.D."/>
            <person name="Santos A.J."/>
        </authorList>
    </citation>
    <scope>NUCLEOTIDE SEQUENCE</scope>
    <source>
        <tissue evidence="1">Shoot tissue taken approximately 20 cm above the soil surface</tissue>
    </source>
</reference>
<sequence>MLSNTQHKGFLLFELHMETRLQDFLVGVRNGQYWTKMHLGKRS</sequence>
<evidence type="ECO:0000313" key="1">
    <source>
        <dbReference type="EMBL" id="JAE27204.1"/>
    </source>
</evidence>
<proteinExistence type="predicted"/>